<dbReference type="AlphaFoldDB" id="A0A367YJF5"/>
<dbReference type="PANTHER" id="PTHR28680">
    <property type="entry name" value="CENTROMERE PROTEIN X"/>
    <property type="match status" value="1"/>
</dbReference>
<dbReference type="Pfam" id="PF09415">
    <property type="entry name" value="CENP-X"/>
    <property type="match status" value="1"/>
</dbReference>
<name>A0A367YJF5_9ASCO</name>
<reference evidence="8 9" key="1">
    <citation type="submission" date="2018-06" db="EMBL/GenBank/DDBJ databases">
        <title>Whole genome sequencing of Candida tropicalis (genome annotated by CSBL at Korea University).</title>
        <authorList>
            <person name="Ahn J."/>
        </authorList>
    </citation>
    <scope>NUCLEOTIDE SEQUENCE [LARGE SCALE GENOMIC DNA]</scope>
    <source>
        <strain evidence="8 9">ATCC 20962</strain>
    </source>
</reference>
<dbReference type="GO" id="GO:0051382">
    <property type="term" value="P:kinetochore assembly"/>
    <property type="evidence" value="ECO:0007669"/>
    <property type="project" value="InterPro"/>
</dbReference>
<feature type="compositionally biased region" description="Acidic residues" evidence="7">
    <location>
        <begin position="93"/>
        <end position="118"/>
    </location>
</feature>
<dbReference type="GO" id="GO:0003677">
    <property type="term" value="F:DNA binding"/>
    <property type="evidence" value="ECO:0007669"/>
    <property type="project" value="UniProtKB-KW"/>
</dbReference>
<dbReference type="PANTHER" id="PTHR28680:SF1">
    <property type="entry name" value="CENTROMERE PROTEIN X"/>
    <property type="match status" value="1"/>
</dbReference>
<keyword evidence="6" id="KW-0539">Nucleus</keyword>
<dbReference type="STRING" id="5486.A0A367YJF5"/>
<dbReference type="GO" id="GO:0006281">
    <property type="term" value="P:DNA repair"/>
    <property type="evidence" value="ECO:0007669"/>
    <property type="project" value="UniProtKB-KW"/>
</dbReference>
<feature type="region of interest" description="Disordered" evidence="7">
    <location>
        <begin position="76"/>
        <end position="118"/>
    </location>
</feature>
<comment type="similarity">
    <text evidence="2">Belongs to the CENP-X/MHF2 family.</text>
</comment>
<evidence type="ECO:0000313" key="8">
    <source>
        <dbReference type="EMBL" id="RCK66025.1"/>
    </source>
</evidence>
<evidence type="ECO:0000256" key="1">
    <source>
        <dbReference type="ARBA" id="ARBA00004123"/>
    </source>
</evidence>
<organism evidence="8 9">
    <name type="scientific">Candida viswanathii</name>
    <dbReference type="NCBI Taxonomy" id="5486"/>
    <lineage>
        <taxon>Eukaryota</taxon>
        <taxon>Fungi</taxon>
        <taxon>Dikarya</taxon>
        <taxon>Ascomycota</taxon>
        <taxon>Saccharomycotina</taxon>
        <taxon>Pichiomycetes</taxon>
        <taxon>Debaryomycetaceae</taxon>
        <taxon>Candida/Lodderomyces clade</taxon>
        <taxon>Candida</taxon>
    </lineage>
</organism>
<keyword evidence="4" id="KW-0238">DNA-binding</keyword>
<dbReference type="Proteomes" id="UP000253472">
    <property type="component" value="Unassembled WGS sequence"/>
</dbReference>
<evidence type="ECO:0000256" key="7">
    <source>
        <dbReference type="SAM" id="MobiDB-lite"/>
    </source>
</evidence>
<dbReference type="OrthoDB" id="2500381at2759"/>
<keyword evidence="9" id="KW-1185">Reference proteome</keyword>
<feature type="compositionally biased region" description="Polar residues" evidence="7">
    <location>
        <begin position="76"/>
        <end position="88"/>
    </location>
</feature>
<gene>
    <name evidence="8" type="ORF">Cantr_01690</name>
</gene>
<evidence type="ECO:0000256" key="3">
    <source>
        <dbReference type="ARBA" id="ARBA00022763"/>
    </source>
</evidence>
<dbReference type="GO" id="GO:0071821">
    <property type="term" value="C:FANCM-MHF complex"/>
    <property type="evidence" value="ECO:0007669"/>
    <property type="project" value="TreeGrafter"/>
</dbReference>
<dbReference type="EMBL" id="QLNQ01000018">
    <property type="protein sequence ID" value="RCK66025.1"/>
    <property type="molecule type" value="Genomic_DNA"/>
</dbReference>
<evidence type="ECO:0000256" key="5">
    <source>
        <dbReference type="ARBA" id="ARBA00023204"/>
    </source>
</evidence>
<evidence type="ECO:0000256" key="6">
    <source>
        <dbReference type="ARBA" id="ARBA00023242"/>
    </source>
</evidence>
<keyword evidence="5" id="KW-0234">DNA repair</keyword>
<protein>
    <submittedName>
        <fullName evidence="8">Uncharacterized protein</fullName>
    </submittedName>
</protein>
<proteinExistence type="inferred from homology"/>
<evidence type="ECO:0000256" key="4">
    <source>
        <dbReference type="ARBA" id="ARBA00023125"/>
    </source>
</evidence>
<comment type="subcellular location">
    <subcellularLocation>
        <location evidence="1">Nucleus</location>
    </subcellularLocation>
</comment>
<sequence length="161" mass="18122">MISPEQPQIPIKTIARLFKELSFTTPESTRITLSTLELSSEYIKLFINEAIIRANEERVDEGDALGKVDGIDYVTTQYPDSQEITGTQGEKKEEEEEVGVELGEGDDDDDVDVDDFDEDDYYDEISNSQRQLAKLDNGSTANNRLDSRHLQKIAGVLVLDF</sequence>
<evidence type="ECO:0000256" key="2">
    <source>
        <dbReference type="ARBA" id="ARBA00009359"/>
    </source>
</evidence>
<comment type="caution">
    <text evidence="8">The sequence shown here is derived from an EMBL/GenBank/DDBJ whole genome shotgun (WGS) entry which is preliminary data.</text>
</comment>
<evidence type="ECO:0000313" key="9">
    <source>
        <dbReference type="Proteomes" id="UP000253472"/>
    </source>
</evidence>
<keyword evidence="3" id="KW-0227">DNA damage</keyword>
<dbReference type="GO" id="GO:0000712">
    <property type="term" value="P:resolution of meiotic recombination intermediates"/>
    <property type="evidence" value="ECO:0007669"/>
    <property type="project" value="TreeGrafter"/>
</dbReference>
<dbReference type="GO" id="GO:0031297">
    <property type="term" value="P:replication fork processing"/>
    <property type="evidence" value="ECO:0007669"/>
    <property type="project" value="TreeGrafter"/>
</dbReference>
<dbReference type="InterPro" id="IPR018552">
    <property type="entry name" value="CENP-X"/>
</dbReference>
<accession>A0A367YJF5</accession>